<gene>
    <name evidence="15" type="primary">panC</name>
    <name evidence="16" type="ORF">SAMN04489807_0103</name>
</gene>
<comment type="subunit">
    <text evidence="15">Homodimer.</text>
</comment>
<dbReference type="Gene3D" id="3.30.1300.10">
    <property type="entry name" value="Pantoate-beta-alanine ligase, C-terminal domain"/>
    <property type="match status" value="1"/>
</dbReference>
<dbReference type="SUPFAM" id="SSF52374">
    <property type="entry name" value="Nucleotidylyl transferase"/>
    <property type="match status" value="1"/>
</dbReference>
<dbReference type="EMBL" id="FNSQ01000005">
    <property type="protein sequence ID" value="SEB35800.1"/>
    <property type="molecule type" value="Genomic_DNA"/>
</dbReference>
<comment type="subcellular location">
    <subcellularLocation>
        <location evidence="1 15">Cytoplasm</location>
    </subcellularLocation>
</comment>
<comment type="catalytic activity">
    <reaction evidence="12 15">
        <text>(R)-pantoate + beta-alanine + ATP = (R)-pantothenate + AMP + diphosphate + H(+)</text>
        <dbReference type="Rhea" id="RHEA:10912"/>
        <dbReference type="ChEBI" id="CHEBI:15378"/>
        <dbReference type="ChEBI" id="CHEBI:15980"/>
        <dbReference type="ChEBI" id="CHEBI:29032"/>
        <dbReference type="ChEBI" id="CHEBI:30616"/>
        <dbReference type="ChEBI" id="CHEBI:33019"/>
        <dbReference type="ChEBI" id="CHEBI:57966"/>
        <dbReference type="ChEBI" id="CHEBI:456215"/>
        <dbReference type="EC" id="6.3.2.1"/>
    </reaction>
</comment>
<evidence type="ECO:0000256" key="11">
    <source>
        <dbReference type="ARBA" id="ARBA00032806"/>
    </source>
</evidence>
<feature type="binding site" evidence="15">
    <location>
        <position position="61"/>
    </location>
    <ligand>
        <name>(R)-pantoate</name>
        <dbReference type="ChEBI" id="CHEBI:15980"/>
    </ligand>
</feature>
<comment type="similarity">
    <text evidence="3 15">Belongs to the pantothenate synthetase family.</text>
</comment>
<dbReference type="NCBIfam" id="TIGR00018">
    <property type="entry name" value="panC"/>
    <property type="match status" value="1"/>
</dbReference>
<feature type="binding site" evidence="15">
    <location>
        <begin position="185"/>
        <end position="188"/>
    </location>
    <ligand>
        <name>ATP</name>
        <dbReference type="ChEBI" id="CHEBI:30616"/>
    </ligand>
</feature>
<evidence type="ECO:0000256" key="12">
    <source>
        <dbReference type="ARBA" id="ARBA00048258"/>
    </source>
</evidence>
<dbReference type="Gene3D" id="3.40.50.620">
    <property type="entry name" value="HUPs"/>
    <property type="match status" value="1"/>
</dbReference>
<keyword evidence="6 15" id="KW-0963">Cytoplasm</keyword>
<proteinExistence type="inferred from homology"/>
<comment type="function">
    <text evidence="13 15">Catalyzes the condensation of pantoate with beta-alanine in an ATP-dependent reaction via a pantoyl-adenylate intermediate.</text>
</comment>
<accession>A0A1H4IP09</accession>
<dbReference type="OrthoDB" id="9773087at2"/>
<evidence type="ECO:0000313" key="16">
    <source>
        <dbReference type="EMBL" id="SEB35800.1"/>
    </source>
</evidence>
<dbReference type="EC" id="6.3.2.1" evidence="4 15"/>
<dbReference type="GO" id="GO:0005829">
    <property type="term" value="C:cytosol"/>
    <property type="evidence" value="ECO:0007669"/>
    <property type="project" value="TreeGrafter"/>
</dbReference>
<evidence type="ECO:0000256" key="3">
    <source>
        <dbReference type="ARBA" id="ARBA00009256"/>
    </source>
</evidence>
<dbReference type="AlphaFoldDB" id="A0A1H4IP09"/>
<dbReference type="FunFam" id="3.40.50.620:FF:000114">
    <property type="entry name" value="Pantothenate synthetase"/>
    <property type="match status" value="1"/>
</dbReference>
<feature type="binding site" evidence="15">
    <location>
        <position position="154"/>
    </location>
    <ligand>
        <name>(R)-pantoate</name>
        <dbReference type="ChEBI" id="CHEBI:15980"/>
    </ligand>
</feature>
<keyword evidence="17" id="KW-1185">Reference proteome</keyword>
<comment type="pathway">
    <text evidence="2 15">Cofactor biosynthesis; (R)-pantothenate biosynthesis; (R)-pantothenate from (R)-pantoate and beta-alanine: step 1/1.</text>
</comment>
<evidence type="ECO:0000256" key="10">
    <source>
        <dbReference type="ARBA" id="ARBA00022840"/>
    </source>
</evidence>
<keyword evidence="10 15" id="KW-0067">ATP-binding</keyword>
<organism evidence="16 17">
    <name type="scientific">Microbacterium hydrocarbonoxydans</name>
    <dbReference type="NCBI Taxonomy" id="273678"/>
    <lineage>
        <taxon>Bacteria</taxon>
        <taxon>Bacillati</taxon>
        <taxon>Actinomycetota</taxon>
        <taxon>Actinomycetes</taxon>
        <taxon>Micrococcales</taxon>
        <taxon>Microbacteriaceae</taxon>
        <taxon>Microbacterium</taxon>
    </lineage>
</organism>
<evidence type="ECO:0000256" key="13">
    <source>
        <dbReference type="ARBA" id="ARBA00055042"/>
    </source>
</evidence>
<dbReference type="FunFam" id="3.30.1300.10:FF:000001">
    <property type="entry name" value="Pantothenate synthetase"/>
    <property type="match status" value="1"/>
</dbReference>
<dbReference type="UniPathway" id="UPA00028">
    <property type="reaction ID" value="UER00005"/>
</dbReference>
<dbReference type="InterPro" id="IPR042176">
    <property type="entry name" value="Pantoate_ligase_C"/>
</dbReference>
<evidence type="ECO:0000256" key="2">
    <source>
        <dbReference type="ARBA" id="ARBA00004990"/>
    </source>
</evidence>
<dbReference type="PANTHER" id="PTHR21299:SF1">
    <property type="entry name" value="PANTOATE--BETA-ALANINE LIGASE"/>
    <property type="match status" value="1"/>
</dbReference>
<dbReference type="GO" id="GO:0005524">
    <property type="term" value="F:ATP binding"/>
    <property type="evidence" value="ECO:0007669"/>
    <property type="project" value="UniProtKB-KW"/>
</dbReference>
<dbReference type="GO" id="GO:0004592">
    <property type="term" value="F:pantoate-beta-alanine ligase activity"/>
    <property type="evidence" value="ECO:0007669"/>
    <property type="project" value="UniProtKB-UniRule"/>
</dbReference>
<evidence type="ECO:0000256" key="8">
    <source>
        <dbReference type="ARBA" id="ARBA00022655"/>
    </source>
</evidence>
<dbReference type="RefSeq" id="WP_060927925.1">
    <property type="nucleotide sequence ID" value="NZ_FNSQ01000005.1"/>
</dbReference>
<evidence type="ECO:0000256" key="15">
    <source>
        <dbReference type="HAMAP-Rule" id="MF_00158"/>
    </source>
</evidence>
<evidence type="ECO:0000256" key="7">
    <source>
        <dbReference type="ARBA" id="ARBA00022598"/>
    </source>
</evidence>
<dbReference type="InterPro" id="IPR004821">
    <property type="entry name" value="Cyt_trans-like"/>
</dbReference>
<keyword evidence="9 15" id="KW-0547">Nucleotide-binding</keyword>
<comment type="miscellaneous">
    <text evidence="15">The reaction proceeds by a bi uni uni bi ping pong mechanism.</text>
</comment>
<keyword evidence="8 15" id="KW-0566">Pantothenate biosynthesis</keyword>
<evidence type="ECO:0000256" key="1">
    <source>
        <dbReference type="ARBA" id="ARBA00004496"/>
    </source>
</evidence>
<sequence length="284" mass="30544">MRILRTIAEVRAAVREAKATGESVGLVPTMGAFHEGHLSLMRAARQANDLVVVSLFVNPTQFAANEDLSTYPRDEARDAALADAEGVDILFAPEPAEIYPDGFATTIHVAGITETLDGASRGPHHFDGVATVVTKLFGIVQPDVAYFGQKDAQQVLVARQVVRDLDLDVHIEACPIVREPDGLAMSSRNLYLDAEARAQATALSRALDAADRAHRSGERDADRILSAAESVLAKAGIDAEYLELRDAETLQPVTRVERDVLLLVAARVGAARLIDNHLLRGTAP</sequence>
<feature type="binding site" evidence="15">
    <location>
        <begin position="30"/>
        <end position="37"/>
    </location>
    <ligand>
        <name>ATP</name>
        <dbReference type="ChEBI" id="CHEBI:30616"/>
    </ligand>
</feature>
<reference evidence="17" key="1">
    <citation type="submission" date="2016-10" db="EMBL/GenBank/DDBJ databases">
        <authorList>
            <person name="Varghese N."/>
            <person name="Submissions S."/>
        </authorList>
    </citation>
    <scope>NUCLEOTIDE SEQUENCE [LARGE SCALE GENOMIC DNA]</scope>
    <source>
        <strain evidence="17">DSM 16089</strain>
    </source>
</reference>
<evidence type="ECO:0000256" key="9">
    <source>
        <dbReference type="ARBA" id="ARBA00022741"/>
    </source>
</evidence>
<dbReference type="InterPro" id="IPR003721">
    <property type="entry name" value="Pantoate_ligase"/>
</dbReference>
<evidence type="ECO:0000256" key="4">
    <source>
        <dbReference type="ARBA" id="ARBA00012219"/>
    </source>
</evidence>
<dbReference type="PANTHER" id="PTHR21299">
    <property type="entry name" value="CYTIDYLATE KINASE/PANTOATE-BETA-ALANINE LIGASE"/>
    <property type="match status" value="1"/>
</dbReference>
<dbReference type="GO" id="GO:0015940">
    <property type="term" value="P:pantothenate biosynthetic process"/>
    <property type="evidence" value="ECO:0007669"/>
    <property type="project" value="UniProtKB-UniRule"/>
</dbReference>
<feature type="binding site" evidence="15">
    <location>
        <position position="177"/>
    </location>
    <ligand>
        <name>ATP</name>
        <dbReference type="ChEBI" id="CHEBI:30616"/>
    </ligand>
</feature>
<evidence type="ECO:0000256" key="14">
    <source>
        <dbReference type="ARBA" id="ARBA00077433"/>
    </source>
</evidence>
<dbReference type="HAMAP" id="MF_00158">
    <property type="entry name" value="PanC"/>
    <property type="match status" value="1"/>
</dbReference>
<evidence type="ECO:0000256" key="5">
    <source>
        <dbReference type="ARBA" id="ARBA00014155"/>
    </source>
</evidence>
<protein>
    <recommendedName>
        <fullName evidence="5 15">Pantothenate synthetase</fullName>
        <shortName evidence="15">PS</shortName>
        <ecNumber evidence="4 15">6.3.2.1</ecNumber>
    </recommendedName>
    <alternativeName>
        <fullName evidence="14 15">Pantoate--beta-alanine ligase</fullName>
    </alternativeName>
    <alternativeName>
        <fullName evidence="11 15">Pantoate-activating enzyme</fullName>
    </alternativeName>
</protein>
<evidence type="ECO:0000256" key="6">
    <source>
        <dbReference type="ARBA" id="ARBA00022490"/>
    </source>
</evidence>
<dbReference type="Proteomes" id="UP000183750">
    <property type="component" value="Unassembled WGS sequence"/>
</dbReference>
<feature type="binding site" evidence="15">
    <location>
        <position position="61"/>
    </location>
    <ligand>
        <name>beta-alanine</name>
        <dbReference type="ChEBI" id="CHEBI:57966"/>
    </ligand>
</feature>
<dbReference type="Pfam" id="PF02569">
    <property type="entry name" value="Pantoate_ligase"/>
    <property type="match status" value="1"/>
</dbReference>
<name>A0A1H4IP09_9MICO</name>
<feature type="binding site" evidence="15">
    <location>
        <begin position="148"/>
        <end position="151"/>
    </location>
    <ligand>
        <name>ATP</name>
        <dbReference type="ChEBI" id="CHEBI:30616"/>
    </ligand>
</feature>
<dbReference type="NCBIfam" id="TIGR00125">
    <property type="entry name" value="cyt_tran_rel"/>
    <property type="match status" value="1"/>
</dbReference>
<dbReference type="InterPro" id="IPR014729">
    <property type="entry name" value="Rossmann-like_a/b/a_fold"/>
</dbReference>
<keyword evidence="7 15" id="KW-0436">Ligase</keyword>
<evidence type="ECO:0000313" key="17">
    <source>
        <dbReference type="Proteomes" id="UP000183750"/>
    </source>
</evidence>
<dbReference type="CDD" id="cd00560">
    <property type="entry name" value="PanC"/>
    <property type="match status" value="1"/>
</dbReference>
<feature type="active site" description="Proton donor" evidence="15">
    <location>
        <position position="37"/>
    </location>
</feature>